<reference evidence="3" key="2">
    <citation type="journal article" date="2015" name="J. Proteomics">
        <title>Sexual differences in the sialomes of the zebra tick, Rhipicephalus pulchellus.</title>
        <authorList>
            <person name="Tan A.W."/>
            <person name="Francischetti I.M."/>
            <person name="Slovak M."/>
            <person name="Kini R.M."/>
            <person name="Ribeiro J.M."/>
        </authorList>
    </citation>
    <scope>NUCLEOTIDE SEQUENCE</scope>
    <source>
        <tissue evidence="3">Salivary gland</tissue>
    </source>
</reference>
<dbReference type="InterPro" id="IPR012674">
    <property type="entry name" value="Calycin"/>
</dbReference>
<evidence type="ECO:0000256" key="2">
    <source>
        <dbReference type="SAM" id="SignalP"/>
    </source>
</evidence>
<dbReference type="EMBL" id="GACK01004454">
    <property type="protein sequence ID" value="JAA60580.1"/>
    <property type="molecule type" value="mRNA"/>
</dbReference>
<dbReference type="AlphaFoldDB" id="L7M985"/>
<dbReference type="Gene3D" id="2.40.128.20">
    <property type="match status" value="1"/>
</dbReference>
<protein>
    <submittedName>
        <fullName evidence="3">Putative secreted peptide</fullName>
    </submittedName>
</protein>
<keyword evidence="2" id="KW-0732">Signal</keyword>
<feature type="region of interest" description="Disordered" evidence="1">
    <location>
        <begin position="217"/>
        <end position="237"/>
    </location>
</feature>
<sequence>MKRFFAGTIPGVIFTLLCLLIGCYSDVTTEGEPKGALHQGRKYRNLIQVLNTSEPLYLFYTCINTGLRDCPGNNCFNKTYTCEHMRQTDLTNTTYNFTESWLNETIWLNSSHSAKILQTPWPPTTMEYNITTDKYKNRYTVDMNLTYNEPDSYNCSVFDVTYPPDITADSPTRATRMYVRGPIPNGTLPPVYCQIVFFQSCYNNTIFQPYDSNCSVSSNLTSEHEEERQQRMKPEEE</sequence>
<dbReference type="PROSITE" id="PS51257">
    <property type="entry name" value="PROKAR_LIPOPROTEIN"/>
    <property type="match status" value="1"/>
</dbReference>
<proteinExistence type="evidence at transcript level"/>
<feature type="compositionally biased region" description="Basic and acidic residues" evidence="1">
    <location>
        <begin position="222"/>
        <end position="237"/>
    </location>
</feature>
<feature type="signal peptide" evidence="2">
    <location>
        <begin position="1"/>
        <end position="25"/>
    </location>
</feature>
<evidence type="ECO:0000256" key="1">
    <source>
        <dbReference type="SAM" id="MobiDB-lite"/>
    </source>
</evidence>
<accession>L7M985</accession>
<organism evidence="3">
    <name type="scientific">Rhipicephalus pulchellus</name>
    <name type="common">Yellow backed tick</name>
    <name type="synonym">Dermacentor pulchellus</name>
    <dbReference type="NCBI Taxonomy" id="72859"/>
    <lineage>
        <taxon>Eukaryota</taxon>
        <taxon>Metazoa</taxon>
        <taxon>Ecdysozoa</taxon>
        <taxon>Arthropoda</taxon>
        <taxon>Chelicerata</taxon>
        <taxon>Arachnida</taxon>
        <taxon>Acari</taxon>
        <taxon>Parasitiformes</taxon>
        <taxon>Ixodida</taxon>
        <taxon>Ixodoidea</taxon>
        <taxon>Ixodidae</taxon>
        <taxon>Rhipicephalinae</taxon>
        <taxon>Rhipicephalus</taxon>
        <taxon>Rhipicephalus</taxon>
    </lineage>
</organism>
<name>L7M985_RHIPC</name>
<reference evidence="3" key="1">
    <citation type="submission" date="2012-11" db="EMBL/GenBank/DDBJ databases">
        <authorList>
            <person name="Lucero-Rivera Y.E."/>
            <person name="Tovar-Ramirez D."/>
        </authorList>
    </citation>
    <scope>NUCLEOTIDE SEQUENCE</scope>
    <source>
        <tissue evidence="3">Salivary gland</tissue>
    </source>
</reference>
<evidence type="ECO:0000313" key="3">
    <source>
        <dbReference type="EMBL" id="JAA60580.1"/>
    </source>
</evidence>
<feature type="chain" id="PRO_5003981757" evidence="2">
    <location>
        <begin position="26"/>
        <end position="237"/>
    </location>
</feature>